<evidence type="ECO:0000313" key="11">
    <source>
        <dbReference type="EMBL" id="EYB99007.1"/>
    </source>
</evidence>
<dbReference type="InterPro" id="IPR001254">
    <property type="entry name" value="Trypsin_dom"/>
</dbReference>
<sequence>MRDQALFLSSVESRNCGARMVLGNCDVSRNSSRCSTCSEAVCSDGTCLSRQQLCNGVKDCHDGSDEEDCDDLSFRLVDGNEISGSLQVSFKGMWQPVCAQNVGQDPADTICRNMNMGTPANVLAARVLNNFGWQLSCDGRCSVRGFTFCQYGARIRCHSNKPNVSGSCGLRRVSGVARDPIVVRYARVVGGFETAAGAFPWTAAVKAKATGAHHCGASVLDRTHLITAAHCFEEDRRPTSYIVVVGDWDNTINEGHEQTFNISRFYFYPLYEDLFAHDLAIIEVDGPGIRFDDWTQPICLPPRDFTYQTGRKCVVSGWGSMGLSYPSRLQAAVLPIIDRGECMNASRIYSSMSRSAFCAGYLHGGVDSCQGDSGGPLACQNGNGPYVLAGVISWGDGCAQKGQPGIYTMVAPYLTWIQGIVKLR</sequence>
<keyword evidence="4 6" id="KW-1015">Disulfide bond</keyword>
<dbReference type="InterPro" id="IPR023415">
    <property type="entry name" value="LDLR_class-A_CS"/>
</dbReference>
<evidence type="ECO:0000256" key="3">
    <source>
        <dbReference type="ARBA" id="ARBA00022825"/>
    </source>
</evidence>
<dbReference type="PRINTS" id="PR00722">
    <property type="entry name" value="CHYMOTRYPSIN"/>
</dbReference>
<feature type="domain" description="Peptidase S1" evidence="9">
    <location>
        <begin position="188"/>
        <end position="422"/>
    </location>
</feature>
<evidence type="ECO:0008006" key="13">
    <source>
        <dbReference type="Google" id="ProtNLM"/>
    </source>
</evidence>
<dbReference type="InterPro" id="IPR018114">
    <property type="entry name" value="TRYPSIN_HIS"/>
</dbReference>
<dbReference type="Pfam" id="PF00057">
    <property type="entry name" value="Ldl_recept_a"/>
    <property type="match status" value="1"/>
</dbReference>
<evidence type="ECO:0000256" key="1">
    <source>
        <dbReference type="ARBA" id="ARBA00022670"/>
    </source>
</evidence>
<dbReference type="SMART" id="SM00020">
    <property type="entry name" value="Tryp_SPc"/>
    <property type="match status" value="1"/>
</dbReference>
<dbReference type="STRING" id="53326.A0A016T8L6"/>
<dbReference type="InterPro" id="IPR036055">
    <property type="entry name" value="LDL_receptor-like_sf"/>
</dbReference>
<dbReference type="InterPro" id="IPR001190">
    <property type="entry name" value="SRCR"/>
</dbReference>
<dbReference type="PROSITE" id="PS00135">
    <property type="entry name" value="TRYPSIN_SER"/>
    <property type="match status" value="1"/>
</dbReference>
<dbReference type="PROSITE" id="PS50287">
    <property type="entry name" value="SRCR_2"/>
    <property type="match status" value="1"/>
</dbReference>
<dbReference type="GO" id="GO:0016020">
    <property type="term" value="C:membrane"/>
    <property type="evidence" value="ECO:0007669"/>
    <property type="project" value="InterPro"/>
</dbReference>
<gene>
    <name evidence="11" type="primary">Acey_s0126.g1350</name>
    <name evidence="11" type="ORF">Y032_0126g1350</name>
</gene>
<dbReference type="GO" id="GO:0006508">
    <property type="term" value="P:proteolysis"/>
    <property type="evidence" value="ECO:0007669"/>
    <property type="project" value="UniProtKB-KW"/>
</dbReference>
<evidence type="ECO:0000313" key="12">
    <source>
        <dbReference type="Proteomes" id="UP000024635"/>
    </source>
</evidence>
<dbReference type="PANTHER" id="PTHR24252">
    <property type="entry name" value="ACROSIN-RELATED"/>
    <property type="match status" value="1"/>
</dbReference>
<name>A0A016T8L6_9BILA</name>
<evidence type="ECO:0000259" key="9">
    <source>
        <dbReference type="PROSITE" id="PS50240"/>
    </source>
</evidence>
<dbReference type="PANTHER" id="PTHR24252:SF10">
    <property type="entry name" value="SERINE PROTEASE 56"/>
    <property type="match status" value="1"/>
</dbReference>
<evidence type="ECO:0000256" key="4">
    <source>
        <dbReference type="ARBA" id="ARBA00023157"/>
    </source>
</evidence>
<keyword evidence="3 8" id="KW-0720">Serine protease</keyword>
<feature type="disulfide bond" evidence="6">
    <location>
        <begin position="54"/>
        <end position="69"/>
    </location>
</feature>
<comment type="caution">
    <text evidence="7">Lacks conserved residue(s) required for the propagation of feature annotation.</text>
</comment>
<dbReference type="InterPro" id="IPR002172">
    <property type="entry name" value="LDrepeatLR_classA_rpt"/>
</dbReference>
<accession>A0A016T8L6</accession>
<dbReference type="AlphaFoldDB" id="A0A016T8L6"/>
<dbReference type="Gene3D" id="3.10.250.10">
    <property type="entry name" value="SRCR-like domain"/>
    <property type="match status" value="1"/>
</dbReference>
<dbReference type="InterPro" id="IPR036772">
    <property type="entry name" value="SRCR-like_dom_sf"/>
</dbReference>
<feature type="disulfide bond" evidence="6">
    <location>
        <begin position="42"/>
        <end position="60"/>
    </location>
</feature>
<evidence type="ECO:0000256" key="5">
    <source>
        <dbReference type="ARBA" id="ARBA00023180"/>
    </source>
</evidence>
<evidence type="ECO:0000256" key="8">
    <source>
        <dbReference type="RuleBase" id="RU363034"/>
    </source>
</evidence>
<keyword evidence="5" id="KW-0325">Glycoprotein</keyword>
<dbReference type="InterPro" id="IPR043504">
    <property type="entry name" value="Peptidase_S1_PA_chymotrypsin"/>
</dbReference>
<dbReference type="OrthoDB" id="10012881at2759"/>
<dbReference type="InterPro" id="IPR009003">
    <property type="entry name" value="Peptidase_S1_PA"/>
</dbReference>
<evidence type="ECO:0000256" key="7">
    <source>
        <dbReference type="PROSITE-ProRule" id="PRU00196"/>
    </source>
</evidence>
<evidence type="ECO:0000256" key="6">
    <source>
        <dbReference type="PROSITE-ProRule" id="PRU00124"/>
    </source>
</evidence>
<dbReference type="Gene3D" id="2.40.10.10">
    <property type="entry name" value="Trypsin-like serine proteases"/>
    <property type="match status" value="1"/>
</dbReference>
<dbReference type="PROSITE" id="PS50240">
    <property type="entry name" value="TRYPSIN_DOM"/>
    <property type="match status" value="1"/>
</dbReference>
<dbReference type="FunFam" id="2.40.10.10:FF:000003">
    <property type="entry name" value="Transmembrane serine protease 3"/>
    <property type="match status" value="1"/>
</dbReference>
<dbReference type="SUPFAM" id="SSF57424">
    <property type="entry name" value="LDL receptor-like module"/>
    <property type="match status" value="1"/>
</dbReference>
<dbReference type="PROSITE" id="PS01209">
    <property type="entry name" value="LDLRA_1"/>
    <property type="match status" value="1"/>
</dbReference>
<dbReference type="CDD" id="cd00112">
    <property type="entry name" value="LDLa"/>
    <property type="match status" value="1"/>
</dbReference>
<evidence type="ECO:0000259" key="10">
    <source>
        <dbReference type="PROSITE" id="PS50287"/>
    </source>
</evidence>
<keyword evidence="1 8" id="KW-0645">Protease</keyword>
<dbReference type="SMART" id="SM00192">
    <property type="entry name" value="LDLa"/>
    <property type="match status" value="1"/>
</dbReference>
<feature type="domain" description="SRCR" evidence="10">
    <location>
        <begin position="74"/>
        <end position="169"/>
    </location>
</feature>
<dbReference type="SUPFAM" id="SSF56487">
    <property type="entry name" value="SRCR-like"/>
    <property type="match status" value="1"/>
</dbReference>
<dbReference type="Proteomes" id="UP000024635">
    <property type="component" value="Unassembled WGS sequence"/>
</dbReference>
<organism evidence="11 12">
    <name type="scientific">Ancylostoma ceylanicum</name>
    <dbReference type="NCBI Taxonomy" id="53326"/>
    <lineage>
        <taxon>Eukaryota</taxon>
        <taxon>Metazoa</taxon>
        <taxon>Ecdysozoa</taxon>
        <taxon>Nematoda</taxon>
        <taxon>Chromadorea</taxon>
        <taxon>Rhabditida</taxon>
        <taxon>Rhabditina</taxon>
        <taxon>Rhabditomorpha</taxon>
        <taxon>Strongyloidea</taxon>
        <taxon>Ancylostomatidae</taxon>
        <taxon>Ancylostomatinae</taxon>
        <taxon>Ancylostoma</taxon>
    </lineage>
</organism>
<dbReference type="SMART" id="SM00202">
    <property type="entry name" value="SR"/>
    <property type="match status" value="1"/>
</dbReference>
<keyword evidence="2 8" id="KW-0378">Hydrolase</keyword>
<dbReference type="Gene3D" id="4.10.400.10">
    <property type="entry name" value="Low-density Lipoprotein Receptor"/>
    <property type="match status" value="1"/>
</dbReference>
<keyword evidence="12" id="KW-1185">Reference proteome</keyword>
<reference evidence="12" key="1">
    <citation type="journal article" date="2015" name="Nat. Genet.">
        <title>The genome and transcriptome of the zoonotic hookworm Ancylostoma ceylanicum identify infection-specific gene families.</title>
        <authorList>
            <person name="Schwarz E.M."/>
            <person name="Hu Y."/>
            <person name="Antoshechkin I."/>
            <person name="Miller M.M."/>
            <person name="Sternberg P.W."/>
            <person name="Aroian R.V."/>
        </authorList>
    </citation>
    <scope>NUCLEOTIDE SEQUENCE</scope>
    <source>
        <strain evidence="12">HY135</strain>
    </source>
</reference>
<proteinExistence type="predicted"/>
<dbReference type="SUPFAM" id="SSF50494">
    <property type="entry name" value="Trypsin-like serine proteases"/>
    <property type="match status" value="1"/>
</dbReference>
<dbReference type="InterPro" id="IPR033116">
    <property type="entry name" value="TRYPSIN_SER"/>
</dbReference>
<protein>
    <recommendedName>
        <fullName evidence="13">Trypsin</fullName>
    </recommendedName>
</protein>
<dbReference type="PROSITE" id="PS50068">
    <property type="entry name" value="LDLRA_2"/>
    <property type="match status" value="1"/>
</dbReference>
<dbReference type="Pfam" id="PF00089">
    <property type="entry name" value="Trypsin"/>
    <property type="match status" value="1"/>
</dbReference>
<dbReference type="InterPro" id="IPR001314">
    <property type="entry name" value="Peptidase_S1A"/>
</dbReference>
<dbReference type="GO" id="GO:0004252">
    <property type="term" value="F:serine-type endopeptidase activity"/>
    <property type="evidence" value="ECO:0007669"/>
    <property type="project" value="InterPro"/>
</dbReference>
<dbReference type="EMBL" id="JARK01001462">
    <property type="protein sequence ID" value="EYB99007.1"/>
    <property type="molecule type" value="Genomic_DNA"/>
</dbReference>
<comment type="caution">
    <text evidence="11">The sequence shown here is derived from an EMBL/GenBank/DDBJ whole genome shotgun (WGS) entry which is preliminary data.</text>
</comment>
<evidence type="ECO:0000256" key="2">
    <source>
        <dbReference type="ARBA" id="ARBA00022801"/>
    </source>
</evidence>
<dbReference type="CDD" id="cd00190">
    <property type="entry name" value="Tryp_SPc"/>
    <property type="match status" value="1"/>
</dbReference>
<dbReference type="PROSITE" id="PS00134">
    <property type="entry name" value="TRYPSIN_HIS"/>
    <property type="match status" value="1"/>
</dbReference>